<protein>
    <submittedName>
        <fullName evidence="3">MaoC-like protein</fullName>
    </submittedName>
</protein>
<dbReference type="eggNOG" id="COG2030">
    <property type="taxonomic scope" value="Bacteria"/>
</dbReference>
<dbReference type="PANTHER" id="PTHR43437">
    <property type="entry name" value="HYDROXYACYL-THIOESTER DEHYDRATASE TYPE 2, MITOCHONDRIAL-RELATED"/>
    <property type="match status" value="1"/>
</dbReference>
<feature type="domain" description="MaoC-like" evidence="2">
    <location>
        <begin position="15"/>
        <end position="118"/>
    </location>
</feature>
<dbReference type="InterPro" id="IPR050965">
    <property type="entry name" value="UPF0336/Enoyl-CoA_hydratase"/>
</dbReference>
<keyword evidence="1" id="KW-0456">Lyase</keyword>
<evidence type="ECO:0000259" key="2">
    <source>
        <dbReference type="Pfam" id="PF01575"/>
    </source>
</evidence>
<dbReference type="GO" id="GO:0006633">
    <property type="term" value="P:fatty acid biosynthetic process"/>
    <property type="evidence" value="ECO:0007669"/>
    <property type="project" value="TreeGrafter"/>
</dbReference>
<organism evidence="3 4">
    <name type="scientific">Filifactor alocis (strain ATCC 35896 / CCUG 47790 / D40 B5)</name>
    <name type="common">Fusobacterium alocis</name>
    <dbReference type="NCBI Taxonomy" id="546269"/>
    <lineage>
        <taxon>Bacteria</taxon>
        <taxon>Bacillati</taxon>
        <taxon>Bacillota</taxon>
        <taxon>Clostridia</taxon>
        <taxon>Peptostreptococcales</taxon>
        <taxon>Filifactoraceae</taxon>
        <taxon>Filifactor</taxon>
    </lineage>
</organism>
<dbReference type="KEGG" id="faa:HMPREF0389_01599"/>
<dbReference type="CDD" id="cd03449">
    <property type="entry name" value="R_hydratase"/>
    <property type="match status" value="1"/>
</dbReference>
<evidence type="ECO:0000313" key="4">
    <source>
        <dbReference type="Proteomes" id="UP000007468"/>
    </source>
</evidence>
<dbReference type="InterPro" id="IPR029069">
    <property type="entry name" value="HotDog_dom_sf"/>
</dbReference>
<evidence type="ECO:0000256" key="1">
    <source>
        <dbReference type="ARBA" id="ARBA00023239"/>
    </source>
</evidence>
<dbReference type="OrthoDB" id="9801625at2"/>
<name>D6GU09_FILAD</name>
<keyword evidence="4" id="KW-1185">Reference proteome</keyword>
<dbReference type="SUPFAM" id="SSF54637">
    <property type="entry name" value="Thioesterase/thiol ester dehydrase-isomerase"/>
    <property type="match status" value="1"/>
</dbReference>
<dbReference type="RefSeq" id="WP_014262346.1">
    <property type="nucleotide sequence ID" value="NC_016630.1"/>
</dbReference>
<dbReference type="PATRIC" id="fig|546269.5.peg.734"/>
<sequence length="135" mass="15081">MEYDEIKVGDSAKVSKCFLEEEVLDFANISTDNNPIHLDKQYAEHTVFKRNIVHGMLVSSLISSVIGTKLPGEGSIYMKQTLDFLKPVYFGEECTAEVKVISKNDKKRIIVLETSVTKEDGKTKVISGQAVIKKL</sequence>
<dbReference type="FunFam" id="3.10.129.10:FF:000042">
    <property type="entry name" value="MaoC domain protein dehydratase"/>
    <property type="match status" value="1"/>
</dbReference>
<gene>
    <name evidence="3" type="ordered locus">HMPREF0389_01599</name>
</gene>
<dbReference type="Pfam" id="PF01575">
    <property type="entry name" value="MaoC_dehydratas"/>
    <property type="match status" value="1"/>
</dbReference>
<dbReference type="EMBL" id="CP002390">
    <property type="protein sequence ID" value="EFE27680.1"/>
    <property type="molecule type" value="Genomic_DNA"/>
</dbReference>
<dbReference type="GO" id="GO:0019171">
    <property type="term" value="F:(3R)-hydroxyacyl-[acyl-carrier-protein] dehydratase activity"/>
    <property type="evidence" value="ECO:0007669"/>
    <property type="project" value="TreeGrafter"/>
</dbReference>
<dbReference type="Proteomes" id="UP000007468">
    <property type="component" value="Chromosome"/>
</dbReference>
<dbReference type="Gene3D" id="3.10.129.10">
    <property type="entry name" value="Hotdog Thioesterase"/>
    <property type="match status" value="1"/>
</dbReference>
<evidence type="ECO:0000313" key="3">
    <source>
        <dbReference type="EMBL" id="EFE27680.1"/>
    </source>
</evidence>
<proteinExistence type="predicted"/>
<accession>D6GU09</accession>
<dbReference type="InterPro" id="IPR002539">
    <property type="entry name" value="MaoC-like_dom"/>
</dbReference>
<dbReference type="PANTHER" id="PTHR43437:SF3">
    <property type="entry name" value="HYDROXYACYL-THIOESTER DEHYDRATASE TYPE 2, MITOCHONDRIAL"/>
    <property type="match status" value="1"/>
</dbReference>
<dbReference type="AlphaFoldDB" id="D6GU09"/>
<dbReference type="STRING" id="546269.HMPREF0389_01599"/>
<reference evidence="4" key="1">
    <citation type="submission" date="2010-12" db="EMBL/GenBank/DDBJ databases">
        <title>The genome sequence of Filifactor alocis strain ATCC 35896.</title>
        <authorList>
            <consortium name="The Broad Institute Genome Sequencing Platform"/>
            <person name="Ward D."/>
            <person name="Earl A."/>
            <person name="Feldgarden M."/>
            <person name="Young S.K."/>
            <person name="Gargeya S."/>
            <person name="Zeng Q."/>
            <person name="Alvarado L."/>
            <person name="Berlin A."/>
            <person name="Bochicchio J."/>
            <person name="Chapman S.B."/>
            <person name="Chen Z."/>
            <person name="Freedman E."/>
            <person name="Gellesch M."/>
            <person name="Goldberg J."/>
            <person name="Griggs A."/>
            <person name="Gujja S."/>
            <person name="Heilman E."/>
            <person name="Heiman D."/>
            <person name="Howarth C."/>
            <person name="Mehta T."/>
            <person name="Neiman D."/>
            <person name="Pearson M."/>
            <person name="Roberts A."/>
            <person name="Saif S."/>
            <person name="Shea T."/>
            <person name="Shenoy N."/>
            <person name="Sisk P."/>
            <person name="Stolte C."/>
            <person name="Sykes S."/>
            <person name="White J."/>
            <person name="Yandava C."/>
            <person name="Izard J."/>
            <person name="Blanton J.M."/>
            <person name="Baranova O.V."/>
            <person name="Tanner A.C."/>
            <person name="Dewhirst F.E."/>
            <person name="Haas B."/>
            <person name="Nusbaum C."/>
            <person name="Birren B."/>
        </authorList>
    </citation>
    <scope>NUCLEOTIDE SEQUENCE [LARGE SCALE GENOMIC DNA]</scope>
    <source>
        <strain evidence="4">ATCC 35896 / CCUG 47790 / D40 B5</strain>
    </source>
</reference>